<dbReference type="EMBL" id="KZ999676">
    <property type="protein sequence ID" value="RKO84841.1"/>
    <property type="molecule type" value="Genomic_DNA"/>
</dbReference>
<name>A0A4P9VYI0_9FUNG</name>
<dbReference type="PROSITE" id="PS51192">
    <property type="entry name" value="HELICASE_ATP_BIND_1"/>
    <property type="match status" value="1"/>
</dbReference>
<keyword evidence="2" id="KW-0067">ATP-binding</keyword>
<evidence type="ECO:0000313" key="5">
    <source>
        <dbReference type="Proteomes" id="UP000269721"/>
    </source>
</evidence>
<dbReference type="GO" id="GO:0004386">
    <property type="term" value="F:helicase activity"/>
    <property type="evidence" value="ECO:0007669"/>
    <property type="project" value="UniProtKB-KW"/>
</dbReference>
<organism evidence="4 5">
    <name type="scientific">Blyttiomyces helicus</name>
    <dbReference type="NCBI Taxonomy" id="388810"/>
    <lineage>
        <taxon>Eukaryota</taxon>
        <taxon>Fungi</taxon>
        <taxon>Fungi incertae sedis</taxon>
        <taxon>Chytridiomycota</taxon>
        <taxon>Chytridiomycota incertae sedis</taxon>
        <taxon>Chytridiomycetes</taxon>
        <taxon>Chytridiomycetes incertae sedis</taxon>
        <taxon>Blyttiomyces</taxon>
    </lineage>
</organism>
<accession>A0A4P9VYI0</accession>
<keyword evidence="1" id="KW-0378">Hydrolase</keyword>
<dbReference type="GO" id="GO:0005524">
    <property type="term" value="F:ATP binding"/>
    <property type="evidence" value="ECO:0007669"/>
    <property type="project" value="InterPro"/>
</dbReference>
<dbReference type="Pfam" id="PF00270">
    <property type="entry name" value="DEAD"/>
    <property type="match status" value="1"/>
</dbReference>
<keyword evidence="2" id="KW-0347">Helicase</keyword>
<evidence type="ECO:0000256" key="1">
    <source>
        <dbReference type="ARBA" id="ARBA00022801"/>
    </source>
</evidence>
<dbReference type="SUPFAM" id="SSF52540">
    <property type="entry name" value="P-loop containing nucleoside triphosphate hydrolases"/>
    <property type="match status" value="1"/>
</dbReference>
<protein>
    <recommendedName>
        <fullName evidence="3">Helicase ATP-binding domain-containing protein</fullName>
    </recommendedName>
</protein>
<dbReference type="GO" id="GO:0003676">
    <property type="term" value="F:nucleic acid binding"/>
    <property type="evidence" value="ECO:0007669"/>
    <property type="project" value="InterPro"/>
</dbReference>
<proteinExistence type="predicted"/>
<dbReference type="PANTHER" id="PTHR47958">
    <property type="entry name" value="ATP-DEPENDENT RNA HELICASE DBP3"/>
    <property type="match status" value="1"/>
</dbReference>
<dbReference type="InterPro" id="IPR011545">
    <property type="entry name" value="DEAD/DEAH_box_helicase_dom"/>
</dbReference>
<dbReference type="Gene3D" id="3.40.50.300">
    <property type="entry name" value="P-loop containing nucleotide triphosphate hydrolases"/>
    <property type="match status" value="2"/>
</dbReference>
<evidence type="ECO:0000259" key="3">
    <source>
        <dbReference type="PROSITE" id="PS51192"/>
    </source>
</evidence>
<dbReference type="InterPro" id="IPR027417">
    <property type="entry name" value="P-loop_NTPase"/>
</dbReference>
<dbReference type="SMART" id="SM00487">
    <property type="entry name" value="DEXDc"/>
    <property type="match status" value="1"/>
</dbReference>
<keyword evidence="5" id="KW-1185">Reference proteome</keyword>
<sequence length="550" mass="61047">MRNLKLKITDQDPSTFPHLSVWNVQNTGKPKSPAPFLSRPVSICSVQVAADDLSDDLLDYEEEDDVPPEPAALTALADLEAAETACPVLVDADDLLDFEDEDARLDIPGKSEPAESILDTEEVEVEDDISPAPVAPTGPVYLEAAESTPADVVDGLLVYEEGVEMEADIPEEPAALTVAVVLGAAGSILADASNNPYDGGDKLEEEYDIQPEPAAPFAKYYSWPLCTTFKDLLMRPELTRAACENFGENLTEGMLYQAMERVFLGPGEKLSRRWSKLLSVAGSWRKEDSLFSCQVQARCIPLAMLGQDILCQTKSGMGKIAIFVLASLPQIPSPWEKPRVIVLCPTPELAYQITNEFDRCAKYLPCFKTVVIIGGVSTEITTRILRSERPQIIVETPWDMLAGLDTYFLSDVRHFIVKECEKMLETSKCAAVIVMMFRATFSKEVYPIRKKFMDQYWVGLDENQKDLTLIQLLDSLEFDQVCIFVNSLHRATALDTLLSKVNSTSICIHLGLRQEERYICLGLTGGLLQMTNSRYKSFKDGSKRIMAPLM</sequence>
<dbReference type="GO" id="GO:0016787">
    <property type="term" value="F:hydrolase activity"/>
    <property type="evidence" value="ECO:0007669"/>
    <property type="project" value="UniProtKB-KW"/>
</dbReference>
<dbReference type="AlphaFoldDB" id="A0A4P9VYI0"/>
<reference evidence="5" key="1">
    <citation type="journal article" date="2018" name="Nat. Microbiol.">
        <title>Leveraging single-cell genomics to expand the fungal tree of life.</title>
        <authorList>
            <person name="Ahrendt S.R."/>
            <person name="Quandt C.A."/>
            <person name="Ciobanu D."/>
            <person name="Clum A."/>
            <person name="Salamov A."/>
            <person name="Andreopoulos B."/>
            <person name="Cheng J.F."/>
            <person name="Woyke T."/>
            <person name="Pelin A."/>
            <person name="Henrissat B."/>
            <person name="Reynolds N.K."/>
            <person name="Benny G.L."/>
            <person name="Smith M.E."/>
            <person name="James T.Y."/>
            <person name="Grigoriev I.V."/>
        </authorList>
    </citation>
    <scope>NUCLEOTIDE SEQUENCE [LARGE SCALE GENOMIC DNA]</scope>
</reference>
<feature type="domain" description="Helicase ATP-binding" evidence="3">
    <location>
        <begin position="300"/>
        <end position="459"/>
    </location>
</feature>
<evidence type="ECO:0000313" key="4">
    <source>
        <dbReference type="EMBL" id="RKO84841.1"/>
    </source>
</evidence>
<dbReference type="InterPro" id="IPR014001">
    <property type="entry name" value="Helicase_ATP-bd"/>
</dbReference>
<dbReference type="Proteomes" id="UP000269721">
    <property type="component" value="Unassembled WGS sequence"/>
</dbReference>
<dbReference type="OrthoDB" id="10265785at2759"/>
<evidence type="ECO:0000256" key="2">
    <source>
        <dbReference type="ARBA" id="ARBA00022806"/>
    </source>
</evidence>
<keyword evidence="2" id="KW-0547">Nucleotide-binding</keyword>
<gene>
    <name evidence="4" type="ORF">BDK51DRAFT_29098</name>
</gene>